<dbReference type="PANTHER" id="PTHR20903:SF0">
    <property type="entry name" value="PREFOLDIN SUBUNIT 1"/>
    <property type="match status" value="1"/>
</dbReference>
<keyword evidence="3" id="KW-0143">Chaperone</keyword>
<dbReference type="InterPro" id="IPR009053">
    <property type="entry name" value="Prefoldin"/>
</dbReference>
<evidence type="ECO:0000313" key="5">
    <source>
        <dbReference type="Proteomes" id="UP000695022"/>
    </source>
</evidence>
<protein>
    <submittedName>
        <fullName evidence="6">Prefoldin subunit 1-like</fullName>
    </submittedName>
</protein>
<feature type="coiled-coil region" evidence="4">
    <location>
        <begin position="78"/>
        <end position="112"/>
    </location>
</feature>
<evidence type="ECO:0000256" key="2">
    <source>
        <dbReference type="ARBA" id="ARBA00011695"/>
    </source>
</evidence>
<comment type="similarity">
    <text evidence="1">Belongs to the prefoldin subunit beta family.</text>
</comment>
<evidence type="ECO:0000256" key="3">
    <source>
        <dbReference type="ARBA" id="ARBA00023186"/>
    </source>
</evidence>
<dbReference type="CDD" id="cd23164">
    <property type="entry name" value="Prefoldin_1"/>
    <property type="match status" value="1"/>
</dbReference>
<dbReference type="Gene3D" id="1.10.287.370">
    <property type="match status" value="1"/>
</dbReference>
<name>A0ABM1ER41_PRICU</name>
<dbReference type="InterPro" id="IPR002777">
    <property type="entry name" value="PFD_beta-like"/>
</dbReference>
<comment type="subunit">
    <text evidence="2">Heterohexamer of two PFD-alpha type and four PFD-beta type subunits.</text>
</comment>
<dbReference type="RefSeq" id="XP_014674662.1">
    <property type="nucleotide sequence ID" value="XM_014819176.1"/>
</dbReference>
<dbReference type="Proteomes" id="UP000695022">
    <property type="component" value="Unplaced"/>
</dbReference>
<dbReference type="SUPFAM" id="SSF46579">
    <property type="entry name" value="Prefoldin"/>
    <property type="match status" value="1"/>
</dbReference>
<gene>
    <name evidence="6" type="primary">LOC106814817</name>
</gene>
<sequence length="123" mass="14439">MAGPVVDLELRKAFQELQMKMIETTQRLKMSDIQVEQCRRQINHAKLTNREISEIPTDTRTYESVGRMFILTPVNIVQDDLQLKIKSQEEKIKNLESNKSYLEKCIKESEDNLRELIVTKKSK</sequence>
<reference evidence="6" key="1">
    <citation type="submission" date="2025-08" db="UniProtKB">
        <authorList>
            <consortium name="RefSeq"/>
        </authorList>
    </citation>
    <scope>IDENTIFICATION</scope>
</reference>
<accession>A0ABM1ER41</accession>
<dbReference type="Pfam" id="PF01920">
    <property type="entry name" value="Prefoldin_2"/>
    <property type="match status" value="1"/>
</dbReference>
<organism evidence="5 6">
    <name type="scientific">Priapulus caudatus</name>
    <name type="common">Priapulid worm</name>
    <dbReference type="NCBI Taxonomy" id="37621"/>
    <lineage>
        <taxon>Eukaryota</taxon>
        <taxon>Metazoa</taxon>
        <taxon>Ecdysozoa</taxon>
        <taxon>Scalidophora</taxon>
        <taxon>Priapulida</taxon>
        <taxon>Priapulimorpha</taxon>
        <taxon>Priapulimorphida</taxon>
        <taxon>Priapulidae</taxon>
        <taxon>Priapulus</taxon>
    </lineage>
</organism>
<evidence type="ECO:0000256" key="1">
    <source>
        <dbReference type="ARBA" id="ARBA00008045"/>
    </source>
</evidence>
<dbReference type="GeneID" id="106814817"/>
<evidence type="ECO:0000256" key="4">
    <source>
        <dbReference type="SAM" id="Coils"/>
    </source>
</evidence>
<keyword evidence="5" id="KW-1185">Reference proteome</keyword>
<dbReference type="PANTHER" id="PTHR20903">
    <property type="entry name" value="PREFOLDIN SUBUNIT 1-RELATED"/>
    <property type="match status" value="1"/>
</dbReference>
<evidence type="ECO:0000313" key="6">
    <source>
        <dbReference type="RefSeq" id="XP_014674662.1"/>
    </source>
</evidence>
<proteinExistence type="inferred from homology"/>
<keyword evidence="4" id="KW-0175">Coiled coil</keyword>